<feature type="transmembrane region" description="Helical" evidence="1">
    <location>
        <begin position="83"/>
        <end position="109"/>
    </location>
</feature>
<keyword evidence="1" id="KW-1133">Transmembrane helix</keyword>
<dbReference type="EMBL" id="JACHIW010000001">
    <property type="protein sequence ID" value="MBB5156181.1"/>
    <property type="molecule type" value="Genomic_DNA"/>
</dbReference>
<evidence type="ECO:0000313" key="2">
    <source>
        <dbReference type="EMBL" id="MBB5156181.1"/>
    </source>
</evidence>
<dbReference type="PANTHER" id="PTHR36115">
    <property type="entry name" value="PROLINE-RICH ANTIGEN HOMOLOG-RELATED"/>
    <property type="match status" value="1"/>
</dbReference>
<keyword evidence="1" id="KW-0472">Membrane</keyword>
<sequence>MRRVIGSWLGGPRSAFNHVREQANEARPSWRGQKLGLPADGPGSAAPPGKRLLAFVIDILLAALITGAFTAPKFPGDWSLLTWFLITVIPVAFFGFTPGMAVVRIWVARIDGTTMVGLPRAVLRCGLTLLIIPAVMWNFDGRSWHDRLTGTVVLRR</sequence>
<accession>A0A840Q8W2</accession>
<dbReference type="AlphaFoldDB" id="A0A840Q8W2"/>
<feature type="transmembrane region" description="Helical" evidence="1">
    <location>
        <begin position="52"/>
        <end position="71"/>
    </location>
</feature>
<dbReference type="Proteomes" id="UP000584374">
    <property type="component" value="Unassembled WGS sequence"/>
</dbReference>
<protein>
    <submittedName>
        <fullName evidence="2">Putative RDD family membrane protein YckC</fullName>
    </submittedName>
</protein>
<keyword evidence="1" id="KW-0812">Transmembrane</keyword>
<gene>
    <name evidence="2" type="ORF">BJ970_003715</name>
</gene>
<reference evidence="2 3" key="1">
    <citation type="submission" date="2020-08" db="EMBL/GenBank/DDBJ databases">
        <title>Sequencing the genomes of 1000 actinobacteria strains.</title>
        <authorList>
            <person name="Klenk H.-P."/>
        </authorList>
    </citation>
    <scope>NUCLEOTIDE SEQUENCE [LARGE SCALE GENOMIC DNA]</scope>
    <source>
        <strain evidence="2 3">DSM 45584</strain>
    </source>
</reference>
<evidence type="ECO:0000313" key="3">
    <source>
        <dbReference type="Proteomes" id="UP000584374"/>
    </source>
</evidence>
<name>A0A840Q8W2_9PSEU</name>
<comment type="caution">
    <text evidence="2">The sequence shown here is derived from an EMBL/GenBank/DDBJ whole genome shotgun (WGS) entry which is preliminary data.</text>
</comment>
<organism evidence="2 3">
    <name type="scientific">Saccharopolyspora phatthalungensis</name>
    <dbReference type="NCBI Taxonomy" id="664693"/>
    <lineage>
        <taxon>Bacteria</taxon>
        <taxon>Bacillati</taxon>
        <taxon>Actinomycetota</taxon>
        <taxon>Actinomycetes</taxon>
        <taxon>Pseudonocardiales</taxon>
        <taxon>Pseudonocardiaceae</taxon>
        <taxon>Saccharopolyspora</taxon>
    </lineage>
</organism>
<dbReference type="PANTHER" id="PTHR36115:SF6">
    <property type="entry name" value="PROLINE-RICH ANTIGEN HOMOLOG"/>
    <property type="match status" value="1"/>
</dbReference>
<dbReference type="InterPro" id="IPR016795">
    <property type="entry name" value="UCP021697"/>
</dbReference>
<proteinExistence type="predicted"/>
<keyword evidence="3" id="KW-1185">Reference proteome</keyword>
<evidence type="ECO:0000256" key="1">
    <source>
        <dbReference type="SAM" id="Phobius"/>
    </source>
</evidence>
<feature type="transmembrane region" description="Helical" evidence="1">
    <location>
        <begin position="121"/>
        <end position="139"/>
    </location>
</feature>
<dbReference type="RefSeq" id="WP_184727366.1">
    <property type="nucleotide sequence ID" value="NZ_JACHIW010000001.1"/>
</dbReference>
<dbReference type="PIRSF" id="PIRSF021697">
    <property type="entry name" value="UCP021697"/>
    <property type="match status" value="1"/>
</dbReference>
<dbReference type="InterPro" id="IPR051791">
    <property type="entry name" value="Pra-immunoreactive"/>
</dbReference>